<protein>
    <recommendedName>
        <fullName evidence="4">Secreted protein</fullName>
    </recommendedName>
</protein>
<dbReference type="Proteomes" id="UP001501371">
    <property type="component" value="Unassembled WGS sequence"/>
</dbReference>
<evidence type="ECO:0000256" key="1">
    <source>
        <dbReference type="SAM" id="MobiDB-lite"/>
    </source>
</evidence>
<accession>A0ABN1V0A1</accession>
<comment type="caution">
    <text evidence="2">The sequence shown here is derived from an EMBL/GenBank/DDBJ whole genome shotgun (WGS) entry which is preliminary data.</text>
</comment>
<dbReference type="EMBL" id="BAAAKV010000037">
    <property type="protein sequence ID" value="GAA1180050.1"/>
    <property type="molecule type" value="Genomic_DNA"/>
</dbReference>
<gene>
    <name evidence="2" type="ORF">GCM10009654_41600</name>
</gene>
<organism evidence="2 3">
    <name type="scientific">Streptomyces hebeiensis</name>
    <dbReference type="NCBI Taxonomy" id="229486"/>
    <lineage>
        <taxon>Bacteria</taxon>
        <taxon>Bacillati</taxon>
        <taxon>Actinomycetota</taxon>
        <taxon>Actinomycetes</taxon>
        <taxon>Kitasatosporales</taxon>
        <taxon>Streptomycetaceae</taxon>
        <taxon>Streptomyces</taxon>
    </lineage>
</organism>
<feature type="region of interest" description="Disordered" evidence="1">
    <location>
        <begin position="75"/>
        <end position="98"/>
    </location>
</feature>
<evidence type="ECO:0000313" key="2">
    <source>
        <dbReference type="EMBL" id="GAA1180050.1"/>
    </source>
</evidence>
<sequence>MTARSAAHAATLVVRTLVVRALVVRTLRRPKWCAVEVPCMDVPSFASLGSECGPGSWPGARAAARECDQVAGRRRRPCIPPSTASDVPVTAAAAGPAR</sequence>
<reference evidence="2 3" key="1">
    <citation type="journal article" date="2019" name="Int. J. Syst. Evol. Microbiol.">
        <title>The Global Catalogue of Microorganisms (GCM) 10K type strain sequencing project: providing services to taxonomists for standard genome sequencing and annotation.</title>
        <authorList>
            <consortium name="The Broad Institute Genomics Platform"/>
            <consortium name="The Broad Institute Genome Sequencing Center for Infectious Disease"/>
            <person name="Wu L."/>
            <person name="Ma J."/>
        </authorList>
    </citation>
    <scope>NUCLEOTIDE SEQUENCE [LARGE SCALE GENOMIC DNA]</scope>
    <source>
        <strain evidence="2 3">JCM 12696</strain>
    </source>
</reference>
<proteinExistence type="predicted"/>
<keyword evidence="3" id="KW-1185">Reference proteome</keyword>
<evidence type="ECO:0008006" key="4">
    <source>
        <dbReference type="Google" id="ProtNLM"/>
    </source>
</evidence>
<name>A0ABN1V0A1_9ACTN</name>
<evidence type="ECO:0000313" key="3">
    <source>
        <dbReference type="Proteomes" id="UP001501371"/>
    </source>
</evidence>